<dbReference type="Proteomes" id="UP001596472">
    <property type="component" value="Unassembled WGS sequence"/>
</dbReference>
<keyword evidence="2" id="KW-1185">Reference proteome</keyword>
<reference evidence="2" key="1">
    <citation type="journal article" date="2019" name="Int. J. Syst. Evol. Microbiol.">
        <title>The Global Catalogue of Microorganisms (GCM) 10K type strain sequencing project: providing services to taxonomists for standard genome sequencing and annotation.</title>
        <authorList>
            <consortium name="The Broad Institute Genomics Platform"/>
            <consortium name="The Broad Institute Genome Sequencing Center for Infectious Disease"/>
            <person name="Wu L."/>
            <person name="Ma J."/>
        </authorList>
    </citation>
    <scope>NUCLEOTIDE SEQUENCE [LARGE SCALE GENOMIC DNA]</scope>
    <source>
        <strain evidence="2">CGMCC 4.1467</strain>
    </source>
</reference>
<organism evidence="1 2">
    <name type="scientific">Haloferula chungangensis</name>
    <dbReference type="NCBI Taxonomy" id="1048331"/>
    <lineage>
        <taxon>Bacteria</taxon>
        <taxon>Pseudomonadati</taxon>
        <taxon>Verrucomicrobiota</taxon>
        <taxon>Verrucomicrobiia</taxon>
        <taxon>Verrucomicrobiales</taxon>
        <taxon>Verrucomicrobiaceae</taxon>
        <taxon>Haloferula</taxon>
    </lineage>
</organism>
<comment type="caution">
    <text evidence="1">The sequence shown here is derived from an EMBL/GenBank/DDBJ whole genome shotgun (WGS) entry which is preliminary data.</text>
</comment>
<sequence>MKVENSNMLPDTSSVASELTFEDSWDSTAVSGLIRSKCSFGETPAFLFLGRKETELLREHLASAFGRESVITLHDSYFMGLEVVELNCDSFVHVAGRKTSRVLQDPIARRPEWRDRQTDALWGLRL</sequence>
<gene>
    <name evidence="1" type="ORF">ACFQY0_17565</name>
</gene>
<name>A0ABW2LB35_9BACT</name>
<evidence type="ECO:0000313" key="2">
    <source>
        <dbReference type="Proteomes" id="UP001596472"/>
    </source>
</evidence>
<proteinExistence type="predicted"/>
<dbReference type="EMBL" id="JBHTBS010000011">
    <property type="protein sequence ID" value="MFC7339009.1"/>
    <property type="molecule type" value="Genomic_DNA"/>
</dbReference>
<evidence type="ECO:0000313" key="1">
    <source>
        <dbReference type="EMBL" id="MFC7339009.1"/>
    </source>
</evidence>
<protein>
    <submittedName>
        <fullName evidence="1">Uncharacterized protein</fullName>
    </submittedName>
</protein>
<accession>A0ABW2LB35</accession>